<name>A0A1K1NZA1_9FLAO</name>
<sequence>MKNKSTHFLFSYGTLQLKKVQIETYGRKLIGKIDTLEGFEIKQQEILNENVITKSGKKFHPIAVPSKNKSDFIDGVIFEITENELLETDKYEVSAYKRVQKKFKSGNKAWVYILNKV</sequence>
<dbReference type="GO" id="GO:0016740">
    <property type="term" value="F:transferase activity"/>
    <property type="evidence" value="ECO:0007669"/>
    <property type="project" value="UniProtKB-KW"/>
</dbReference>
<dbReference type="RefSeq" id="WP_072303106.1">
    <property type="nucleotide sequence ID" value="NZ_FPIY01000002.1"/>
</dbReference>
<dbReference type="InterPro" id="IPR009288">
    <property type="entry name" value="AIG2-like_dom"/>
</dbReference>
<dbReference type="EMBL" id="FPIY01000002">
    <property type="protein sequence ID" value="SFW39734.1"/>
    <property type="molecule type" value="Genomic_DNA"/>
</dbReference>
<keyword evidence="3" id="KW-1185">Reference proteome</keyword>
<dbReference type="AlphaFoldDB" id="A0A1K1NZA1"/>
<keyword evidence="2" id="KW-0808">Transferase</keyword>
<dbReference type="CDD" id="cd06661">
    <property type="entry name" value="GGCT_like"/>
    <property type="match status" value="1"/>
</dbReference>
<dbReference type="Gene3D" id="3.10.490.10">
    <property type="entry name" value="Gamma-glutamyl cyclotransferase-like"/>
    <property type="match status" value="1"/>
</dbReference>
<dbReference type="OrthoDB" id="9798388at2"/>
<evidence type="ECO:0000259" key="1">
    <source>
        <dbReference type="Pfam" id="PF06094"/>
    </source>
</evidence>
<gene>
    <name evidence="2" type="ORF">SAMN05660313_01425</name>
</gene>
<reference evidence="3" key="1">
    <citation type="submission" date="2016-11" db="EMBL/GenBank/DDBJ databases">
        <authorList>
            <person name="Varghese N."/>
            <person name="Submissions S."/>
        </authorList>
    </citation>
    <scope>NUCLEOTIDE SEQUENCE [LARGE SCALE GENOMIC DNA]</scope>
    <source>
        <strain evidence="3">DSM 24786</strain>
    </source>
</reference>
<proteinExistence type="predicted"/>
<dbReference type="InterPro" id="IPR013024">
    <property type="entry name" value="GGCT-like"/>
</dbReference>
<dbReference type="SUPFAM" id="SSF110857">
    <property type="entry name" value="Gamma-glutamyl cyclotransferase-like"/>
    <property type="match status" value="1"/>
</dbReference>
<evidence type="ECO:0000313" key="3">
    <source>
        <dbReference type="Proteomes" id="UP000183257"/>
    </source>
</evidence>
<protein>
    <submittedName>
        <fullName evidence="2">Gamma-glutamyl cyclotransferase, AIG2-like</fullName>
    </submittedName>
</protein>
<dbReference type="STRING" id="76595.SAMN05660313_01425"/>
<evidence type="ECO:0000313" key="2">
    <source>
        <dbReference type="EMBL" id="SFW39734.1"/>
    </source>
</evidence>
<dbReference type="Pfam" id="PF06094">
    <property type="entry name" value="GGACT"/>
    <property type="match status" value="1"/>
</dbReference>
<feature type="domain" description="Gamma-glutamylcyclotransferase AIG2-like" evidence="1">
    <location>
        <begin position="9"/>
        <end position="116"/>
    </location>
</feature>
<dbReference type="InterPro" id="IPR036568">
    <property type="entry name" value="GGCT-like_sf"/>
</dbReference>
<organism evidence="2 3">
    <name type="scientific">Cellulophaga fucicola</name>
    <dbReference type="NCBI Taxonomy" id="76595"/>
    <lineage>
        <taxon>Bacteria</taxon>
        <taxon>Pseudomonadati</taxon>
        <taxon>Bacteroidota</taxon>
        <taxon>Flavobacteriia</taxon>
        <taxon>Flavobacteriales</taxon>
        <taxon>Flavobacteriaceae</taxon>
        <taxon>Cellulophaga</taxon>
    </lineage>
</organism>
<accession>A0A1K1NZA1</accession>
<dbReference type="Proteomes" id="UP000183257">
    <property type="component" value="Unassembled WGS sequence"/>
</dbReference>